<sequence>MGRPAVIPWSEADTAEALHQRYLAEADGVVRTRLHALWLLRQPAAGWTPTRVAAALGIHRSSVQRWLQWYREGGLEMVCGRRKGGVGQPSYLTPDQAEKVVAAAATGVFATAADVRDWIKERFGVVYSVGSLYTLLPRLGIRLKRPRPRHTQADPQAQAAWKKGGSESA</sequence>
<gene>
    <name evidence="3" type="ORF">F4Y08_06520</name>
</gene>
<dbReference type="Pfam" id="PF13384">
    <property type="entry name" value="HTH_23"/>
    <property type="match status" value="1"/>
</dbReference>
<accession>A0A6B1DQH6</accession>
<feature type="domain" description="Winged helix-turn helix" evidence="2">
    <location>
        <begin position="108"/>
        <end position="163"/>
    </location>
</feature>
<dbReference type="InterPro" id="IPR009057">
    <property type="entry name" value="Homeodomain-like_sf"/>
</dbReference>
<comment type="caution">
    <text evidence="3">The sequence shown here is derived from an EMBL/GenBank/DDBJ whole genome shotgun (WGS) entry which is preliminary data.</text>
</comment>
<dbReference type="EMBL" id="VXPY01000040">
    <property type="protein sequence ID" value="MYD89979.1"/>
    <property type="molecule type" value="Genomic_DNA"/>
</dbReference>
<dbReference type="SUPFAM" id="SSF46689">
    <property type="entry name" value="Homeodomain-like"/>
    <property type="match status" value="1"/>
</dbReference>
<protein>
    <submittedName>
        <fullName evidence="3">Helix-turn-helix domain-containing protein</fullName>
    </submittedName>
</protein>
<feature type="region of interest" description="Disordered" evidence="1">
    <location>
        <begin position="146"/>
        <end position="169"/>
    </location>
</feature>
<evidence type="ECO:0000259" key="2">
    <source>
        <dbReference type="Pfam" id="PF13592"/>
    </source>
</evidence>
<evidence type="ECO:0000313" key="3">
    <source>
        <dbReference type="EMBL" id="MYD89979.1"/>
    </source>
</evidence>
<name>A0A6B1DQH6_9CHLR</name>
<proteinExistence type="predicted"/>
<organism evidence="3">
    <name type="scientific">Caldilineaceae bacterium SB0662_bin_9</name>
    <dbReference type="NCBI Taxonomy" id="2605258"/>
    <lineage>
        <taxon>Bacteria</taxon>
        <taxon>Bacillati</taxon>
        <taxon>Chloroflexota</taxon>
        <taxon>Caldilineae</taxon>
        <taxon>Caldilineales</taxon>
        <taxon>Caldilineaceae</taxon>
    </lineage>
</organism>
<reference evidence="3" key="1">
    <citation type="submission" date="2019-09" db="EMBL/GenBank/DDBJ databases">
        <title>Characterisation of the sponge microbiome using genome-centric metagenomics.</title>
        <authorList>
            <person name="Engelberts J.P."/>
            <person name="Robbins S.J."/>
            <person name="De Goeij J.M."/>
            <person name="Aranda M."/>
            <person name="Bell S.C."/>
            <person name="Webster N.S."/>
        </authorList>
    </citation>
    <scope>NUCLEOTIDE SEQUENCE</scope>
    <source>
        <strain evidence="3">SB0662_bin_9</strain>
    </source>
</reference>
<dbReference type="AlphaFoldDB" id="A0A6B1DQH6"/>
<evidence type="ECO:0000256" key="1">
    <source>
        <dbReference type="SAM" id="MobiDB-lite"/>
    </source>
</evidence>
<dbReference type="InterPro" id="IPR025959">
    <property type="entry name" value="Winged_HTH_dom"/>
</dbReference>
<dbReference type="Pfam" id="PF13592">
    <property type="entry name" value="HTH_33"/>
    <property type="match status" value="1"/>
</dbReference>